<reference evidence="3" key="1">
    <citation type="submission" date="2021-11" db="EMBL/GenBank/DDBJ databases">
        <authorList>
            <person name="Herlambang A."/>
            <person name="Guo Y."/>
            <person name="Takashima Y."/>
            <person name="Nishizawa T."/>
        </authorList>
    </citation>
    <scope>NUCLEOTIDE SEQUENCE</scope>
    <source>
        <strain evidence="3">E1425</strain>
    </source>
</reference>
<dbReference type="Gene3D" id="1.20.1050.10">
    <property type="match status" value="1"/>
</dbReference>
<dbReference type="InterPro" id="IPR004045">
    <property type="entry name" value="Glutathione_S-Trfase_N"/>
</dbReference>
<dbReference type="Proteomes" id="UP000827284">
    <property type="component" value="Unassembled WGS sequence"/>
</dbReference>
<keyword evidence="4" id="KW-1185">Reference proteome</keyword>
<evidence type="ECO:0000259" key="1">
    <source>
        <dbReference type="PROSITE" id="PS50404"/>
    </source>
</evidence>
<dbReference type="InterPro" id="IPR050213">
    <property type="entry name" value="GST_superfamily"/>
</dbReference>
<dbReference type="AlphaFoldDB" id="A0A9P3HGE1"/>
<dbReference type="OrthoDB" id="414243at2759"/>
<dbReference type="SUPFAM" id="SSF52833">
    <property type="entry name" value="Thioredoxin-like"/>
    <property type="match status" value="1"/>
</dbReference>
<dbReference type="SUPFAM" id="SSF47616">
    <property type="entry name" value="GST C-terminal domain-like"/>
    <property type="match status" value="1"/>
</dbReference>
<proteinExistence type="predicted"/>
<feature type="domain" description="GST C-terminal" evidence="2">
    <location>
        <begin position="109"/>
        <end position="253"/>
    </location>
</feature>
<evidence type="ECO:0000313" key="3">
    <source>
        <dbReference type="EMBL" id="GJJ76152.1"/>
    </source>
</evidence>
<dbReference type="GO" id="GO:0004364">
    <property type="term" value="F:glutathione transferase activity"/>
    <property type="evidence" value="ECO:0007669"/>
    <property type="project" value="TreeGrafter"/>
</dbReference>
<comment type="caution">
    <text evidence="3">The sequence shown here is derived from an EMBL/GenBank/DDBJ whole genome shotgun (WGS) entry which is preliminary data.</text>
</comment>
<dbReference type="InterPro" id="IPR010987">
    <property type="entry name" value="Glutathione-S-Trfase_C-like"/>
</dbReference>
<dbReference type="GO" id="GO:0006749">
    <property type="term" value="P:glutathione metabolic process"/>
    <property type="evidence" value="ECO:0007669"/>
    <property type="project" value="TreeGrafter"/>
</dbReference>
<sequence>MVHAYFSPDQAESYNHLVSRTDSKFEVQYFGWHALGGTTRYILAIGGANFKSITPAEGTWGTEHKAKAPFGYMPLLRETSPDGKYTLLISESDAIERYLSHKFGLLGKNGYEELIINQFVSSNNAMAMNLFLRYFSILDNEEFKAANKAKLLGGTIPSWIAAHEKHLCENTAAVAKGLKDGNGHYVGETFSLADVKTPALVDMIRVISGDDMVSKEKTPALWKVKETMEASPSVKAWKATPEFKEISERNFQLIGCY</sequence>
<name>A0A9P3HGE1_9FUNG</name>
<accession>A0A9P3HGE1</accession>
<dbReference type="Gene3D" id="3.40.30.10">
    <property type="entry name" value="Glutaredoxin"/>
    <property type="match status" value="1"/>
</dbReference>
<dbReference type="PANTHER" id="PTHR11571">
    <property type="entry name" value="GLUTATHIONE S-TRANSFERASE"/>
    <property type="match status" value="1"/>
</dbReference>
<dbReference type="PANTHER" id="PTHR11571:SF150">
    <property type="entry name" value="GLUTATHIONE S-TRANSFERASE"/>
    <property type="match status" value="1"/>
</dbReference>
<dbReference type="PROSITE" id="PS50404">
    <property type="entry name" value="GST_NTER"/>
    <property type="match status" value="1"/>
</dbReference>
<reference evidence="3" key="2">
    <citation type="journal article" date="2022" name="Microbiol. Resour. Announc.">
        <title>Whole-Genome Sequence of Entomortierella parvispora E1425, a Mucoromycotan Fungus Associated with Burkholderiaceae-Related Endosymbiotic Bacteria.</title>
        <authorList>
            <person name="Herlambang A."/>
            <person name="Guo Y."/>
            <person name="Takashima Y."/>
            <person name="Narisawa K."/>
            <person name="Ohta H."/>
            <person name="Nishizawa T."/>
        </authorList>
    </citation>
    <scope>NUCLEOTIDE SEQUENCE</scope>
    <source>
        <strain evidence="3">E1425</strain>
    </source>
</reference>
<dbReference type="InterPro" id="IPR040079">
    <property type="entry name" value="Glutathione_S-Trfase"/>
</dbReference>
<evidence type="ECO:0000313" key="4">
    <source>
        <dbReference type="Proteomes" id="UP000827284"/>
    </source>
</evidence>
<protein>
    <recommendedName>
        <fullName evidence="5">Glutathione S-transferase</fullName>
    </recommendedName>
</protein>
<dbReference type="EMBL" id="BQFW01000012">
    <property type="protein sequence ID" value="GJJ76152.1"/>
    <property type="molecule type" value="Genomic_DNA"/>
</dbReference>
<evidence type="ECO:0008006" key="5">
    <source>
        <dbReference type="Google" id="ProtNLM"/>
    </source>
</evidence>
<evidence type="ECO:0000259" key="2">
    <source>
        <dbReference type="PROSITE" id="PS50405"/>
    </source>
</evidence>
<dbReference type="InterPro" id="IPR004046">
    <property type="entry name" value="GST_C"/>
</dbReference>
<dbReference type="InterPro" id="IPR036282">
    <property type="entry name" value="Glutathione-S-Trfase_C_sf"/>
</dbReference>
<dbReference type="PROSITE" id="PS50405">
    <property type="entry name" value="GST_CTER"/>
    <property type="match status" value="1"/>
</dbReference>
<dbReference type="Pfam" id="PF14497">
    <property type="entry name" value="GST_C_3"/>
    <property type="match status" value="1"/>
</dbReference>
<feature type="domain" description="GST N-terminal" evidence="1">
    <location>
        <begin position="23"/>
        <end position="107"/>
    </location>
</feature>
<organism evidence="3 4">
    <name type="scientific">Entomortierella parvispora</name>
    <dbReference type="NCBI Taxonomy" id="205924"/>
    <lineage>
        <taxon>Eukaryota</taxon>
        <taxon>Fungi</taxon>
        <taxon>Fungi incertae sedis</taxon>
        <taxon>Mucoromycota</taxon>
        <taxon>Mortierellomycotina</taxon>
        <taxon>Mortierellomycetes</taxon>
        <taxon>Mortierellales</taxon>
        <taxon>Mortierellaceae</taxon>
        <taxon>Entomortierella</taxon>
    </lineage>
</organism>
<gene>
    <name evidence="3" type="ORF">EMPS_08511</name>
</gene>
<dbReference type="InterPro" id="IPR036249">
    <property type="entry name" value="Thioredoxin-like_sf"/>
</dbReference>
<dbReference type="SFLD" id="SFLDS00019">
    <property type="entry name" value="Glutathione_Transferase_(cytos"/>
    <property type="match status" value="1"/>
</dbReference>